<dbReference type="PANTHER" id="PTHR36842">
    <property type="entry name" value="PROTEIN TOLB HOMOLOG"/>
    <property type="match status" value="1"/>
</dbReference>
<dbReference type="SUPFAM" id="SSF82171">
    <property type="entry name" value="DPP6 N-terminal domain-like"/>
    <property type="match status" value="1"/>
</dbReference>
<feature type="signal peptide" evidence="2">
    <location>
        <begin position="1"/>
        <end position="47"/>
    </location>
</feature>
<dbReference type="Pfam" id="PF07676">
    <property type="entry name" value="PD40"/>
    <property type="match status" value="2"/>
</dbReference>
<gene>
    <name evidence="3" type="ORF">E3O44_16785</name>
</gene>
<keyword evidence="4" id="KW-1185">Reference proteome</keyword>
<sequence>MRVGPILVYCAFRRIPSKGLMMNKHATTKYLMAGVLLAVSVSGCATAPPGAPSSAMTAQAASVVVRDGDEWLVFQGAQDCGLTGMDPSSICLMSPDGSGRHKLVDQDGELLHPDWSPDGTRIAFSTGQEIWTAAVDGSEVTKVAECSSFPGCNGVDYPAWSPDGTTMALTIYNGRNLPMGPPSTSAIALVDLESGEAKTIAQTEPLELVDQARWSHDGTRLAVQVEHFDATGKEIGGAIGIVPAVGGVPKAITDFSLFATYPDWDPECDRIVFTTNEFNPAGGPVDLYLVGADGTDLAPLIYDGSDAQQSKQPSWTPDGKGVLFVQWQARSVTYVNADGSGVRKFGGLGTHPRLRPVG</sequence>
<reference evidence="3 4" key="1">
    <citation type="submission" date="2019-03" db="EMBL/GenBank/DDBJ databases">
        <title>Genomics of glacier-inhabiting Cryobacterium strains.</title>
        <authorList>
            <person name="Liu Q."/>
            <person name="Xin Y.-H."/>
        </authorList>
    </citation>
    <scope>NUCLEOTIDE SEQUENCE [LARGE SCALE GENOMIC DNA]</scope>
    <source>
        <strain evidence="3 4">MDB2-B</strain>
    </source>
</reference>
<keyword evidence="2" id="KW-0732">Signal</keyword>
<comment type="similarity">
    <text evidence="1">Belongs to the TolB family.</text>
</comment>
<name>A0ABY2I980_9MICO</name>
<proteinExistence type="inferred from homology"/>
<protein>
    <submittedName>
        <fullName evidence="3">Uncharacterized protein</fullName>
    </submittedName>
</protein>
<dbReference type="EMBL" id="SOFG01000023">
    <property type="protein sequence ID" value="TFB84132.1"/>
    <property type="molecule type" value="Genomic_DNA"/>
</dbReference>
<organism evidence="3 4">
    <name type="scientific">Cryobacterium algoricola</name>
    <dbReference type="NCBI Taxonomy" id="1259183"/>
    <lineage>
        <taxon>Bacteria</taxon>
        <taxon>Bacillati</taxon>
        <taxon>Actinomycetota</taxon>
        <taxon>Actinomycetes</taxon>
        <taxon>Micrococcales</taxon>
        <taxon>Microbacteriaceae</taxon>
        <taxon>Cryobacterium</taxon>
    </lineage>
</organism>
<dbReference type="InterPro" id="IPR011042">
    <property type="entry name" value="6-blade_b-propeller_TolB-like"/>
</dbReference>
<evidence type="ECO:0000256" key="2">
    <source>
        <dbReference type="SAM" id="SignalP"/>
    </source>
</evidence>
<dbReference type="Gene3D" id="2.120.10.30">
    <property type="entry name" value="TolB, C-terminal domain"/>
    <property type="match status" value="2"/>
</dbReference>
<evidence type="ECO:0000256" key="1">
    <source>
        <dbReference type="ARBA" id="ARBA00009820"/>
    </source>
</evidence>
<dbReference type="PANTHER" id="PTHR36842:SF1">
    <property type="entry name" value="PROTEIN TOLB"/>
    <property type="match status" value="1"/>
</dbReference>
<comment type="caution">
    <text evidence="3">The sequence shown here is derived from an EMBL/GenBank/DDBJ whole genome shotgun (WGS) entry which is preliminary data.</text>
</comment>
<dbReference type="InterPro" id="IPR011659">
    <property type="entry name" value="WD40"/>
</dbReference>
<dbReference type="Proteomes" id="UP000297608">
    <property type="component" value="Unassembled WGS sequence"/>
</dbReference>
<feature type="chain" id="PRO_5045817383" evidence="2">
    <location>
        <begin position="48"/>
        <end position="358"/>
    </location>
</feature>
<accession>A0ABY2I980</accession>
<evidence type="ECO:0000313" key="3">
    <source>
        <dbReference type="EMBL" id="TFB84132.1"/>
    </source>
</evidence>
<evidence type="ECO:0000313" key="4">
    <source>
        <dbReference type="Proteomes" id="UP000297608"/>
    </source>
</evidence>